<dbReference type="SUPFAM" id="SSF51197">
    <property type="entry name" value="Clavaminate synthase-like"/>
    <property type="match status" value="1"/>
</dbReference>
<sequence>MPRLSKVREVSTPASFDDELLSQCEPFVIRGLCEQWPAVREGRRSFDALIAYLAAYDTGEKAEGFVAPPEVAGRYFYSDDMEGFNFERQTMTVTAALDRIRQGAQGDNRESVYLGSVPVARHLPGFDRENAVGSLPQEVEPRIWIGNRSHVSCHFDTYDNLACVVAGRRRFTLFPPELIGDLYVGPIDKTMAGQPVALAVASAPGDPRYPRFEAVRSRALTVDLAPGDALYLPKLWWHEVKASDDANVLINYWWDAFRQGPDAPFTAMMLAMIALAERPRAERAAWAAFFDHYVFRPEGHPLQHLPESSHGILGTIDRDRYAQIRAMLMRQLRH</sequence>
<proteinExistence type="predicted"/>
<reference evidence="2 3" key="1">
    <citation type="submission" date="2021-05" db="EMBL/GenBank/DDBJ databases">
        <title>Croceibacterium sp. LX-88 genome sequence.</title>
        <authorList>
            <person name="Luo X."/>
        </authorList>
    </citation>
    <scope>NUCLEOTIDE SEQUENCE [LARGE SCALE GENOMIC DNA]</scope>
    <source>
        <strain evidence="2 3">LX-88</strain>
    </source>
</reference>
<keyword evidence="3" id="KW-1185">Reference proteome</keyword>
<dbReference type="InterPro" id="IPR041667">
    <property type="entry name" value="Cupin_8"/>
</dbReference>
<dbReference type="SMART" id="SM00558">
    <property type="entry name" value="JmjC"/>
    <property type="match status" value="1"/>
</dbReference>
<evidence type="ECO:0000313" key="3">
    <source>
        <dbReference type="Proteomes" id="UP000811255"/>
    </source>
</evidence>
<dbReference type="EMBL" id="JAHFVK010000002">
    <property type="protein sequence ID" value="MBT2135776.1"/>
    <property type="molecule type" value="Genomic_DNA"/>
</dbReference>
<protein>
    <submittedName>
        <fullName evidence="2">Cupin-like domain-containing protein</fullName>
    </submittedName>
</protein>
<dbReference type="PROSITE" id="PS51184">
    <property type="entry name" value="JMJC"/>
    <property type="match status" value="1"/>
</dbReference>
<dbReference type="Pfam" id="PF13621">
    <property type="entry name" value="Cupin_8"/>
    <property type="match status" value="1"/>
</dbReference>
<dbReference type="Gene3D" id="2.60.120.10">
    <property type="entry name" value="Jelly Rolls"/>
    <property type="match status" value="1"/>
</dbReference>
<evidence type="ECO:0000259" key="1">
    <source>
        <dbReference type="PROSITE" id="PS51184"/>
    </source>
</evidence>
<evidence type="ECO:0000313" key="2">
    <source>
        <dbReference type="EMBL" id="MBT2135776.1"/>
    </source>
</evidence>
<dbReference type="InterPro" id="IPR014710">
    <property type="entry name" value="RmlC-like_jellyroll"/>
</dbReference>
<accession>A0ABS5W7R4</accession>
<gene>
    <name evidence="2" type="ORF">KK137_15665</name>
</gene>
<dbReference type="PANTHER" id="PTHR12461">
    <property type="entry name" value="HYPOXIA-INDUCIBLE FACTOR 1 ALPHA INHIBITOR-RELATED"/>
    <property type="match status" value="1"/>
</dbReference>
<organism evidence="2 3">
    <name type="scientific">Croceibacterium selenioxidans</name>
    <dbReference type="NCBI Taxonomy" id="2838833"/>
    <lineage>
        <taxon>Bacteria</taxon>
        <taxon>Pseudomonadati</taxon>
        <taxon>Pseudomonadota</taxon>
        <taxon>Alphaproteobacteria</taxon>
        <taxon>Sphingomonadales</taxon>
        <taxon>Erythrobacteraceae</taxon>
        <taxon>Croceibacterium</taxon>
    </lineage>
</organism>
<comment type="caution">
    <text evidence="2">The sequence shown here is derived from an EMBL/GenBank/DDBJ whole genome shotgun (WGS) entry which is preliminary data.</text>
</comment>
<dbReference type="PANTHER" id="PTHR12461:SF105">
    <property type="entry name" value="HYPOXIA-INDUCIBLE FACTOR 1-ALPHA INHIBITOR"/>
    <property type="match status" value="1"/>
</dbReference>
<dbReference type="Proteomes" id="UP000811255">
    <property type="component" value="Unassembled WGS sequence"/>
</dbReference>
<name>A0ABS5W7R4_9SPHN</name>
<dbReference type="InterPro" id="IPR003347">
    <property type="entry name" value="JmjC_dom"/>
</dbReference>
<feature type="domain" description="JmjC" evidence="1">
    <location>
        <begin position="106"/>
        <end position="269"/>
    </location>
</feature>